<protein>
    <submittedName>
        <fullName evidence="1">Uncharacterized protein</fullName>
    </submittedName>
</protein>
<proteinExistence type="predicted"/>
<dbReference type="AlphaFoldDB" id="A0A8D8UEN8"/>
<sequence length="108" mass="12630">MSCRRNYISFLSPPMSCRRNYISFLSPPMSCRRNYSSLLSPPMSCRSILVQVPEQLPQIWYNRRAPLFLTITPRVKHSGHTFGSCRLLVLQNAFENFRLLLNVRKHEG</sequence>
<organism evidence="1">
    <name type="scientific">Cacopsylla melanoneura</name>
    <dbReference type="NCBI Taxonomy" id="428564"/>
    <lineage>
        <taxon>Eukaryota</taxon>
        <taxon>Metazoa</taxon>
        <taxon>Ecdysozoa</taxon>
        <taxon>Arthropoda</taxon>
        <taxon>Hexapoda</taxon>
        <taxon>Insecta</taxon>
        <taxon>Pterygota</taxon>
        <taxon>Neoptera</taxon>
        <taxon>Paraneoptera</taxon>
        <taxon>Hemiptera</taxon>
        <taxon>Sternorrhyncha</taxon>
        <taxon>Psylloidea</taxon>
        <taxon>Psyllidae</taxon>
        <taxon>Psyllinae</taxon>
        <taxon>Cacopsylla</taxon>
    </lineage>
</organism>
<dbReference type="EMBL" id="HBUF01342700">
    <property type="protein sequence ID" value="CAG6705740.1"/>
    <property type="molecule type" value="Transcribed_RNA"/>
</dbReference>
<accession>A0A8D8UEN8</accession>
<reference evidence="1" key="1">
    <citation type="submission" date="2021-05" db="EMBL/GenBank/DDBJ databases">
        <authorList>
            <person name="Alioto T."/>
            <person name="Alioto T."/>
            <person name="Gomez Garrido J."/>
        </authorList>
    </citation>
    <scope>NUCLEOTIDE SEQUENCE</scope>
</reference>
<evidence type="ECO:0000313" key="1">
    <source>
        <dbReference type="EMBL" id="CAG6705741.1"/>
    </source>
</evidence>
<dbReference type="EMBL" id="HBUF01342701">
    <property type="protein sequence ID" value="CAG6705741.1"/>
    <property type="molecule type" value="Transcribed_RNA"/>
</dbReference>
<name>A0A8D8UEN8_9HEMI</name>